<evidence type="ECO:0000256" key="1">
    <source>
        <dbReference type="SAM" id="Phobius"/>
    </source>
</evidence>
<keyword evidence="1" id="KW-1133">Transmembrane helix</keyword>
<organism evidence="2 3">
    <name type="scientific">Roseburia intestinalis XB6B4</name>
    <dbReference type="NCBI Taxonomy" id="718255"/>
    <lineage>
        <taxon>Bacteria</taxon>
        <taxon>Bacillati</taxon>
        <taxon>Bacillota</taxon>
        <taxon>Clostridia</taxon>
        <taxon>Lachnospirales</taxon>
        <taxon>Lachnospiraceae</taxon>
        <taxon>Roseburia</taxon>
    </lineage>
</organism>
<keyword evidence="1" id="KW-0472">Membrane</keyword>
<evidence type="ECO:0000313" key="3">
    <source>
        <dbReference type="Proteomes" id="UP000008953"/>
    </source>
</evidence>
<dbReference type="KEGG" id="rix:RO1_42770"/>
<proteinExistence type="predicted"/>
<gene>
    <name evidence="2" type="ORF">RO1_42770</name>
</gene>
<reference evidence="2 3" key="2">
    <citation type="submission" date="2010-03" db="EMBL/GenBank/DDBJ databases">
        <authorList>
            <person name="Pajon A."/>
        </authorList>
    </citation>
    <scope>NUCLEOTIDE SEQUENCE [LARGE SCALE GENOMIC DNA]</scope>
    <source>
        <strain evidence="2 3">XB6B4</strain>
    </source>
</reference>
<dbReference type="EMBL" id="FP929050">
    <property type="protein sequence ID" value="CBL14435.1"/>
    <property type="molecule type" value="Genomic_DNA"/>
</dbReference>
<dbReference type="Proteomes" id="UP000008953">
    <property type="component" value="Chromosome"/>
</dbReference>
<dbReference type="PATRIC" id="fig|718255.3.peg.1692"/>
<keyword evidence="1" id="KW-0812">Transmembrane</keyword>
<reference evidence="2 3" key="1">
    <citation type="submission" date="2010-03" db="EMBL/GenBank/DDBJ databases">
        <title>The genome sequence of Roseburia intestinalis XB6B4.</title>
        <authorList>
            <consortium name="metaHIT consortium -- http://www.metahit.eu/"/>
            <person name="Pajon A."/>
            <person name="Turner K."/>
            <person name="Parkhill J."/>
            <person name="Bernalier A."/>
        </authorList>
    </citation>
    <scope>NUCLEOTIDE SEQUENCE [LARGE SCALE GENOMIC DNA]</scope>
    <source>
        <strain evidence="2 3">XB6B4</strain>
    </source>
</reference>
<evidence type="ECO:0000313" key="2">
    <source>
        <dbReference type="EMBL" id="CBL14435.1"/>
    </source>
</evidence>
<dbReference type="HOGENOM" id="CLU_3221536_0_0_9"/>
<protein>
    <submittedName>
        <fullName evidence="2">Uncharacterized protein</fullName>
    </submittedName>
</protein>
<dbReference type="AlphaFoldDB" id="D4L495"/>
<sequence>MQFRWDNPVYFGFYLVFLNVHVYNYMEMQNISKYALFWYILPKK</sequence>
<feature type="transmembrane region" description="Helical" evidence="1">
    <location>
        <begin position="7"/>
        <end position="26"/>
    </location>
</feature>
<name>D4L495_9FIRM</name>
<accession>D4L495</accession>